<accession>A0A813F6F8</accession>
<feature type="non-terminal residue" evidence="1">
    <location>
        <position position="1"/>
    </location>
</feature>
<sequence length="361" mass="38445">VRVVEECTAPELSSLPLVSGSPVTTKPLAALPPSLPTVVEVSKNHLLFTWASGELRDCAFKAWRVQWQVFGLFEEVGNETVRLEPTWTDAAECSSASAHGSGSCNLTSMVGLLSVNVSHELRVQETCGSSLADSAFTTTPRFWWTSSPEVWYVRLGPSQEAAAVTDVLSPPDSCVPVPQAIGQGQAPLEFSVCHSGPFNRTVSVTRTDVPSGWTYDLWLKCVTEASLAPLTAARAPTLFQLSQPATLSLTAGFQAGPGIGSCSCASLRLQLRANGSSAWTDFGGGCSNISSRQCMAEGLLPDTLYEGRLQVACQEAETNSDFISSATPVATLPGCKWSTDSGRQQEYQCGDGTYCDWADEA</sequence>
<name>A0A813F6F8_POLGL</name>
<dbReference type="AlphaFoldDB" id="A0A813F6F8"/>
<evidence type="ECO:0000313" key="1">
    <source>
        <dbReference type="EMBL" id="CAE8608836.1"/>
    </source>
</evidence>
<dbReference type="Proteomes" id="UP000654075">
    <property type="component" value="Unassembled WGS sequence"/>
</dbReference>
<feature type="non-terminal residue" evidence="1">
    <location>
        <position position="361"/>
    </location>
</feature>
<reference evidence="1" key="1">
    <citation type="submission" date="2021-02" db="EMBL/GenBank/DDBJ databases">
        <authorList>
            <person name="Dougan E. K."/>
            <person name="Rhodes N."/>
            <person name="Thang M."/>
            <person name="Chan C."/>
        </authorList>
    </citation>
    <scope>NUCLEOTIDE SEQUENCE</scope>
</reference>
<protein>
    <submittedName>
        <fullName evidence="1">Uncharacterized protein</fullName>
    </submittedName>
</protein>
<dbReference type="SUPFAM" id="SSF49265">
    <property type="entry name" value="Fibronectin type III"/>
    <property type="match status" value="1"/>
</dbReference>
<evidence type="ECO:0000313" key="2">
    <source>
        <dbReference type="Proteomes" id="UP000654075"/>
    </source>
</evidence>
<dbReference type="InterPro" id="IPR036116">
    <property type="entry name" value="FN3_sf"/>
</dbReference>
<keyword evidence="2" id="KW-1185">Reference proteome</keyword>
<gene>
    <name evidence="1" type="ORF">PGLA1383_LOCUS26667</name>
</gene>
<comment type="caution">
    <text evidence="1">The sequence shown here is derived from an EMBL/GenBank/DDBJ whole genome shotgun (WGS) entry which is preliminary data.</text>
</comment>
<dbReference type="EMBL" id="CAJNNV010024037">
    <property type="protein sequence ID" value="CAE8608836.1"/>
    <property type="molecule type" value="Genomic_DNA"/>
</dbReference>
<proteinExistence type="predicted"/>
<organism evidence="1 2">
    <name type="scientific">Polarella glacialis</name>
    <name type="common">Dinoflagellate</name>
    <dbReference type="NCBI Taxonomy" id="89957"/>
    <lineage>
        <taxon>Eukaryota</taxon>
        <taxon>Sar</taxon>
        <taxon>Alveolata</taxon>
        <taxon>Dinophyceae</taxon>
        <taxon>Suessiales</taxon>
        <taxon>Suessiaceae</taxon>
        <taxon>Polarella</taxon>
    </lineage>
</organism>